<dbReference type="Pfam" id="PF13365">
    <property type="entry name" value="Trypsin_2"/>
    <property type="match status" value="1"/>
</dbReference>
<dbReference type="SMART" id="SM00228">
    <property type="entry name" value="PDZ"/>
    <property type="match status" value="1"/>
</dbReference>
<evidence type="ECO:0000256" key="3">
    <source>
        <dbReference type="ARBA" id="ARBA00022801"/>
    </source>
</evidence>
<accession>A0A6J7MI23</accession>
<dbReference type="PROSITE" id="PS50106">
    <property type="entry name" value="PDZ"/>
    <property type="match status" value="1"/>
</dbReference>
<dbReference type="EMBL" id="CAFBPQ010000021">
    <property type="protein sequence ID" value="CAB5023759.1"/>
    <property type="molecule type" value="Genomic_DNA"/>
</dbReference>
<dbReference type="Gene3D" id="2.30.42.10">
    <property type="match status" value="1"/>
</dbReference>
<dbReference type="Pfam" id="PF13180">
    <property type="entry name" value="PDZ_2"/>
    <property type="match status" value="1"/>
</dbReference>
<dbReference type="InterPro" id="IPR009003">
    <property type="entry name" value="Peptidase_S1_PA"/>
</dbReference>
<evidence type="ECO:0000256" key="1">
    <source>
        <dbReference type="ARBA" id="ARBA00010541"/>
    </source>
</evidence>
<evidence type="ECO:0000313" key="8">
    <source>
        <dbReference type="EMBL" id="CAB4980611.1"/>
    </source>
</evidence>
<feature type="region of interest" description="Disordered" evidence="4">
    <location>
        <begin position="1"/>
        <end position="43"/>
    </location>
</feature>
<evidence type="ECO:0000313" key="9">
    <source>
        <dbReference type="EMBL" id="CAB5023759.1"/>
    </source>
</evidence>
<feature type="domain" description="PDZ" evidence="5">
    <location>
        <begin position="265"/>
        <end position="351"/>
    </location>
</feature>
<dbReference type="Gene3D" id="2.40.10.10">
    <property type="entry name" value="Trypsin-like serine proteases"/>
    <property type="match status" value="2"/>
</dbReference>
<dbReference type="InterPro" id="IPR043504">
    <property type="entry name" value="Peptidase_S1_PA_chymotrypsin"/>
</dbReference>
<dbReference type="EMBL" id="CAFBMM010000012">
    <property type="protein sequence ID" value="CAB4900320.1"/>
    <property type="molecule type" value="Genomic_DNA"/>
</dbReference>
<evidence type="ECO:0000313" key="6">
    <source>
        <dbReference type="EMBL" id="CAB4721352.1"/>
    </source>
</evidence>
<dbReference type="GO" id="GO:0004252">
    <property type="term" value="F:serine-type endopeptidase activity"/>
    <property type="evidence" value="ECO:0007669"/>
    <property type="project" value="InterPro"/>
</dbReference>
<dbReference type="InterPro" id="IPR001940">
    <property type="entry name" value="Peptidase_S1C"/>
</dbReference>
<reference evidence="8" key="1">
    <citation type="submission" date="2020-05" db="EMBL/GenBank/DDBJ databases">
        <authorList>
            <person name="Chiriac C."/>
            <person name="Salcher M."/>
            <person name="Ghai R."/>
            <person name="Kavagutti S V."/>
        </authorList>
    </citation>
    <scope>NUCLEOTIDE SEQUENCE</scope>
</reference>
<protein>
    <submittedName>
        <fullName evidence="8">Unannotated protein</fullName>
    </submittedName>
</protein>
<organism evidence="8">
    <name type="scientific">freshwater metagenome</name>
    <dbReference type="NCBI Taxonomy" id="449393"/>
    <lineage>
        <taxon>unclassified sequences</taxon>
        <taxon>metagenomes</taxon>
        <taxon>ecological metagenomes</taxon>
    </lineage>
</organism>
<comment type="similarity">
    <text evidence="1">Belongs to the peptidase S1C family.</text>
</comment>
<sequence>MPENPQEPYDFETNPDEYGQSGFEHGWTHPSELPGSPKSSDSARSSAKWAALGATAAGTLLITLTLLALNGPNASQKVVTSTLAQFSSPAAASDLDRDYGVVAVEVTNESGVVVGAGISLGDHKIITNASLVAGAKKINCSQQNSSVDLQVIASVLGVDLMADLAVLNTPEFDFPPVQLGSASEIDIGDRVTAMSIGSDRIAALSYGQIQERNALAVANDGSVLPGMLYTDLLSSGPLLDSSGAVVGFLTNSAPGNAIPIDDVRVIVAQIHTSGRPRHGWIGVQVRNDIGREGAIVVAVVAGAPSDQSGIQVGDRIISLGNDRVRSSADLLAAIAQRRAGDPVLVGLTRGGMTQKLPVSLGEQPASSAQSGLRG</sequence>
<dbReference type="SUPFAM" id="SSF50494">
    <property type="entry name" value="Trypsin-like serine proteases"/>
    <property type="match status" value="1"/>
</dbReference>
<dbReference type="InterPro" id="IPR001478">
    <property type="entry name" value="PDZ"/>
</dbReference>
<dbReference type="PANTHER" id="PTHR43343">
    <property type="entry name" value="PEPTIDASE S12"/>
    <property type="match status" value="1"/>
</dbReference>
<dbReference type="SUPFAM" id="SSF50156">
    <property type="entry name" value="PDZ domain-like"/>
    <property type="match status" value="1"/>
</dbReference>
<keyword evidence="2" id="KW-0645">Protease</keyword>
<dbReference type="InterPro" id="IPR051201">
    <property type="entry name" value="Chloro_Bact_Ser_Proteases"/>
</dbReference>
<dbReference type="InterPro" id="IPR036034">
    <property type="entry name" value="PDZ_sf"/>
</dbReference>
<dbReference type="EMBL" id="CAFBOF010000024">
    <property type="protein sequence ID" value="CAB4980611.1"/>
    <property type="molecule type" value="Genomic_DNA"/>
</dbReference>
<evidence type="ECO:0000259" key="5">
    <source>
        <dbReference type="PROSITE" id="PS50106"/>
    </source>
</evidence>
<dbReference type="PRINTS" id="PR00834">
    <property type="entry name" value="PROTEASES2C"/>
</dbReference>
<evidence type="ECO:0000256" key="2">
    <source>
        <dbReference type="ARBA" id="ARBA00022670"/>
    </source>
</evidence>
<gene>
    <name evidence="6" type="ORF">UFOPK2683_00644</name>
    <name evidence="7" type="ORF">UFOPK3605_00447</name>
    <name evidence="8" type="ORF">UFOPK3897_01090</name>
    <name evidence="9" type="ORF">UFOPK4121_00822</name>
</gene>
<dbReference type="PANTHER" id="PTHR43343:SF3">
    <property type="entry name" value="PROTEASE DO-LIKE 8, CHLOROPLASTIC"/>
    <property type="match status" value="1"/>
</dbReference>
<dbReference type="AlphaFoldDB" id="A0A6J7MI23"/>
<evidence type="ECO:0000313" key="7">
    <source>
        <dbReference type="EMBL" id="CAB4900320.1"/>
    </source>
</evidence>
<name>A0A6J7MI23_9ZZZZ</name>
<proteinExistence type="inferred from homology"/>
<dbReference type="GO" id="GO:0006508">
    <property type="term" value="P:proteolysis"/>
    <property type="evidence" value="ECO:0007669"/>
    <property type="project" value="UniProtKB-KW"/>
</dbReference>
<dbReference type="EMBL" id="CAEZYK010000027">
    <property type="protein sequence ID" value="CAB4721352.1"/>
    <property type="molecule type" value="Genomic_DNA"/>
</dbReference>
<keyword evidence="3" id="KW-0378">Hydrolase</keyword>
<evidence type="ECO:0000256" key="4">
    <source>
        <dbReference type="SAM" id="MobiDB-lite"/>
    </source>
</evidence>